<evidence type="ECO:0000256" key="5">
    <source>
        <dbReference type="SAM" id="Phobius"/>
    </source>
</evidence>
<dbReference type="Pfam" id="PF13620">
    <property type="entry name" value="CarboxypepD_reg"/>
    <property type="match status" value="4"/>
</dbReference>
<dbReference type="GO" id="GO:0005975">
    <property type="term" value="P:carbohydrate metabolic process"/>
    <property type="evidence" value="ECO:0007669"/>
    <property type="project" value="UniProtKB-ARBA"/>
</dbReference>
<dbReference type="InterPro" id="IPR013783">
    <property type="entry name" value="Ig-like_fold"/>
</dbReference>
<dbReference type="InterPro" id="IPR051417">
    <property type="entry name" value="SDr/BOS_complex"/>
</dbReference>
<dbReference type="AlphaFoldDB" id="A0A4V6QGQ9"/>
<comment type="caution">
    <text evidence="7">The sequence shown here is derived from an EMBL/GenBank/DDBJ whole genome shotgun (WGS) entry which is preliminary data.</text>
</comment>
<proteinExistence type="predicted"/>
<keyword evidence="5" id="KW-0812">Transmembrane</keyword>
<comment type="catalytic activity">
    <reaction evidence="1">
        <text>Endohydrolysis of (1-&gt;4)-alpha-D-glucosidic linkages in polysaccharides containing three or more (1-&gt;4)-alpha-linked D-glucose units.</text>
        <dbReference type="EC" id="3.2.1.1"/>
    </reaction>
</comment>
<evidence type="ECO:0000313" key="7">
    <source>
        <dbReference type="EMBL" id="TFC01481.1"/>
    </source>
</evidence>
<dbReference type="SUPFAM" id="SSF49452">
    <property type="entry name" value="Starch-binding domain-like"/>
    <property type="match status" value="1"/>
</dbReference>
<keyword evidence="8" id="KW-1185">Reference proteome</keyword>
<feature type="transmembrane region" description="Helical" evidence="5">
    <location>
        <begin position="638"/>
        <end position="659"/>
    </location>
</feature>
<keyword evidence="3 6" id="KW-0732">Signal</keyword>
<dbReference type="Gene3D" id="2.60.40.1120">
    <property type="entry name" value="Carboxypeptidase-like, regulatory domain"/>
    <property type="match status" value="3"/>
</dbReference>
<dbReference type="Proteomes" id="UP000297907">
    <property type="component" value="Unassembled WGS sequence"/>
</dbReference>
<dbReference type="PANTHER" id="PTHR23303">
    <property type="entry name" value="CARBOXYPEPTIDASE REGULATORY REGION-CONTAINING"/>
    <property type="match status" value="1"/>
</dbReference>
<dbReference type="GO" id="GO:0030246">
    <property type="term" value="F:carbohydrate binding"/>
    <property type="evidence" value="ECO:0007669"/>
    <property type="project" value="InterPro"/>
</dbReference>
<dbReference type="OrthoDB" id="5137684at2"/>
<evidence type="ECO:0000256" key="4">
    <source>
        <dbReference type="ARBA" id="ARBA00030238"/>
    </source>
</evidence>
<feature type="chain" id="PRO_5021019144" description="alpha-amylase" evidence="6">
    <location>
        <begin position="33"/>
        <end position="671"/>
    </location>
</feature>
<accession>A0A4V6QGQ9</accession>
<dbReference type="GO" id="GO:0004556">
    <property type="term" value="F:alpha-amylase activity"/>
    <property type="evidence" value="ECO:0007669"/>
    <property type="project" value="UniProtKB-EC"/>
</dbReference>
<evidence type="ECO:0000256" key="2">
    <source>
        <dbReference type="ARBA" id="ARBA00012595"/>
    </source>
</evidence>
<dbReference type="EMBL" id="SOFL01000034">
    <property type="protein sequence ID" value="TFC01481.1"/>
    <property type="molecule type" value="Genomic_DNA"/>
</dbReference>
<dbReference type="Gene3D" id="2.60.40.10">
    <property type="entry name" value="Immunoglobulins"/>
    <property type="match status" value="1"/>
</dbReference>
<keyword evidence="5" id="KW-1133">Transmembrane helix</keyword>
<evidence type="ECO:0000313" key="8">
    <source>
        <dbReference type="Proteomes" id="UP000297907"/>
    </source>
</evidence>
<evidence type="ECO:0000256" key="3">
    <source>
        <dbReference type="ARBA" id="ARBA00022729"/>
    </source>
</evidence>
<dbReference type="InterPro" id="IPR008969">
    <property type="entry name" value="CarboxyPept-like_regulatory"/>
</dbReference>
<name>A0A4V6QGQ9_9MICO</name>
<dbReference type="SUPFAM" id="SSF49464">
    <property type="entry name" value="Carboxypeptidase regulatory domain-like"/>
    <property type="match status" value="3"/>
</dbReference>
<feature type="signal peptide" evidence="6">
    <location>
        <begin position="1"/>
        <end position="32"/>
    </location>
</feature>
<sequence length="671" mass="67474">MRARSTRKFAIAAISLALVAVTALGVGSPASAATTSAWGEWAPLTGVSRDYATTMTFGTAPGLTAAVRSTSRSGQVGVISGASTWLSEGTAVGAKYGSSRDQPYLNLRPFADSASSPSVTTYTFASPTPNAGWTFVLGDIDADRVQVDGVTAEGVPATAAQLGFRSGFNYCASGTAGKPSCTGDPLDVPAWDPAIRTLTGNAAASDTSGAAAWFEPNVPLSSLTMIYTARSGFPIYQTWFASIARDISGTVADPGGSPVAGTNLNLFDPNGAVVGTTTTDAAGAYSFPGFTAADGYAVEVQRPLDKIVVGPNRLPADLAVTDAVDVNFVVRDTMPVPVSGRVIDTDGNPVPGATVTLDGGGTTVTNSTGLYIFDTVAVGDHSVTVAPVDGFVLQSGPAAFTVPAGVEDPITGLDFVLIALPSLSGSVTTGGEPAAGVTVTVSGPGGSQTTITAADGSYIFTGLAPGSYDVTATTANGTYPLGPTTQSAVVARADVIDVDFVFAREGSISGNIADTDGNPIENVDVTVTGPTGPVTLTTDSGGRFVLAELAAGDYEVTAAVPAGYEESSAVTLAATITSAGETVVEQNFVFSAVPMVTPDPAPVTVPAPVPVFVPAVDPPVAPVDVTPVAELANSGSVFVGPLTLTGVAFAFVGAMLVAISRRIERSVGKSR</sequence>
<evidence type="ECO:0000256" key="6">
    <source>
        <dbReference type="SAM" id="SignalP"/>
    </source>
</evidence>
<dbReference type="InterPro" id="IPR013784">
    <property type="entry name" value="Carb-bd-like_fold"/>
</dbReference>
<evidence type="ECO:0000256" key="1">
    <source>
        <dbReference type="ARBA" id="ARBA00000548"/>
    </source>
</evidence>
<protein>
    <recommendedName>
        <fullName evidence="2">alpha-amylase</fullName>
        <ecNumber evidence="2">3.2.1.1</ecNumber>
    </recommendedName>
    <alternativeName>
        <fullName evidence="4">1,4-alpha-D-glucan glucanohydrolase</fullName>
    </alternativeName>
</protein>
<organism evidence="7 8">
    <name type="scientific">Cryobacterium adonitolivorans</name>
    <dbReference type="NCBI Taxonomy" id="1259189"/>
    <lineage>
        <taxon>Bacteria</taxon>
        <taxon>Bacillati</taxon>
        <taxon>Actinomycetota</taxon>
        <taxon>Actinomycetes</taxon>
        <taxon>Micrococcales</taxon>
        <taxon>Microbacteriaceae</taxon>
        <taxon>Cryobacterium</taxon>
    </lineage>
</organism>
<dbReference type="PANTHER" id="PTHR23303:SF14">
    <property type="entry name" value="BOS COMPLEX SUBUNIT NOMO1-RELATED"/>
    <property type="match status" value="1"/>
</dbReference>
<gene>
    <name evidence="7" type="ORF">E3O42_10200</name>
</gene>
<dbReference type="EC" id="3.2.1.1" evidence="2"/>
<reference evidence="7 8" key="1">
    <citation type="submission" date="2019-03" db="EMBL/GenBank/DDBJ databases">
        <title>Genomics of glacier-inhabiting Cryobacterium strains.</title>
        <authorList>
            <person name="Liu Q."/>
            <person name="Xin Y.-H."/>
        </authorList>
    </citation>
    <scope>NUCLEOTIDE SEQUENCE [LARGE SCALE GENOMIC DNA]</scope>
    <source>
        <strain evidence="7 8">RHLS22-1</strain>
    </source>
</reference>
<keyword evidence="5" id="KW-0472">Membrane</keyword>